<name>A0ABD2WHJ3_9HYME</name>
<reference evidence="1 2" key="1">
    <citation type="journal article" date="2024" name="bioRxiv">
        <title>A reference genome for Trichogramma kaykai: A tiny desert-dwelling parasitoid wasp with competing sex-ratio distorters.</title>
        <authorList>
            <person name="Culotta J."/>
            <person name="Lindsey A.R."/>
        </authorList>
    </citation>
    <scope>NUCLEOTIDE SEQUENCE [LARGE SCALE GENOMIC DNA]</scope>
    <source>
        <strain evidence="1 2">KSX58</strain>
    </source>
</reference>
<evidence type="ECO:0000313" key="1">
    <source>
        <dbReference type="EMBL" id="KAL3392587.1"/>
    </source>
</evidence>
<dbReference type="EMBL" id="JBJJXI010000103">
    <property type="protein sequence ID" value="KAL3392587.1"/>
    <property type="molecule type" value="Genomic_DNA"/>
</dbReference>
<accession>A0ABD2WHJ3</accession>
<dbReference type="AlphaFoldDB" id="A0ABD2WHJ3"/>
<gene>
    <name evidence="1" type="ORF">TKK_012901</name>
</gene>
<sequence length="183" mass="20437">MNQDPGMILASYVYKCDVALYASTVANPRTRTSRISRTSFIARTRNALGYSRTRICSRAQNRTNLSCVHGVVSSAARCSYGYSGSGEKPRSSKFFVCHNSPLIPSSCFDKNIGARPCLPNNISPWLERRRRKTGKIEELITSLIIILDKTLVHAVNSTVLKNVNAQSRAILILHRCAFMHNIF</sequence>
<keyword evidence="2" id="KW-1185">Reference proteome</keyword>
<protein>
    <submittedName>
        <fullName evidence="1">Uncharacterized protein</fullName>
    </submittedName>
</protein>
<organism evidence="1 2">
    <name type="scientific">Trichogramma kaykai</name>
    <dbReference type="NCBI Taxonomy" id="54128"/>
    <lineage>
        <taxon>Eukaryota</taxon>
        <taxon>Metazoa</taxon>
        <taxon>Ecdysozoa</taxon>
        <taxon>Arthropoda</taxon>
        <taxon>Hexapoda</taxon>
        <taxon>Insecta</taxon>
        <taxon>Pterygota</taxon>
        <taxon>Neoptera</taxon>
        <taxon>Endopterygota</taxon>
        <taxon>Hymenoptera</taxon>
        <taxon>Apocrita</taxon>
        <taxon>Proctotrupomorpha</taxon>
        <taxon>Chalcidoidea</taxon>
        <taxon>Trichogrammatidae</taxon>
        <taxon>Trichogramma</taxon>
    </lineage>
</organism>
<evidence type="ECO:0000313" key="2">
    <source>
        <dbReference type="Proteomes" id="UP001627154"/>
    </source>
</evidence>
<dbReference type="Proteomes" id="UP001627154">
    <property type="component" value="Unassembled WGS sequence"/>
</dbReference>
<comment type="caution">
    <text evidence="1">The sequence shown here is derived from an EMBL/GenBank/DDBJ whole genome shotgun (WGS) entry which is preliminary data.</text>
</comment>
<proteinExistence type="predicted"/>